<proteinExistence type="predicted"/>
<name>A0A060S9L6_PYCCI</name>
<feature type="domain" description="Retrotransposon gag" evidence="1">
    <location>
        <begin position="2"/>
        <end position="67"/>
    </location>
</feature>
<dbReference type="EMBL" id="CCBP010000029">
    <property type="protein sequence ID" value="CDO68969.1"/>
    <property type="molecule type" value="Genomic_DNA"/>
</dbReference>
<comment type="caution">
    <text evidence="2">The sequence shown here is derived from an EMBL/GenBank/DDBJ whole genome shotgun (WGS) entry which is preliminary data.</text>
</comment>
<reference evidence="2" key="1">
    <citation type="submission" date="2014-01" db="EMBL/GenBank/DDBJ databases">
        <title>The genome of the white-rot fungus Pycnoporus cinnabarinus: a basidiomycete model with a versatile arsenal for lignocellulosic biomass breakdown.</title>
        <authorList>
            <person name="Levasseur A."/>
            <person name="Lomascolo A."/>
            <person name="Ruiz-Duenas F.J."/>
            <person name="Uzan E."/>
            <person name="Piumi F."/>
            <person name="Kues U."/>
            <person name="Ram A.F.J."/>
            <person name="Murat C."/>
            <person name="Haon M."/>
            <person name="Benoit I."/>
            <person name="Arfi Y."/>
            <person name="Chevret D."/>
            <person name="Drula E."/>
            <person name="Kwon M.J."/>
            <person name="Gouret P."/>
            <person name="Lesage-Meessen L."/>
            <person name="Lombard V."/>
            <person name="Mariette J."/>
            <person name="Noirot C."/>
            <person name="Park J."/>
            <person name="Patyshakuliyeva A."/>
            <person name="Wieneger R.A.B."/>
            <person name="Wosten H.A.B."/>
            <person name="Martin F."/>
            <person name="Coutinho P.M."/>
            <person name="de Vries R."/>
            <person name="Martinez A.T."/>
            <person name="Klopp C."/>
            <person name="Pontarotti P."/>
            <person name="Henrissat B."/>
            <person name="Record E."/>
        </authorList>
    </citation>
    <scope>NUCLEOTIDE SEQUENCE [LARGE SCALE GENOMIC DNA]</scope>
    <source>
        <strain evidence="2">BRFM137</strain>
    </source>
</reference>
<keyword evidence="3" id="KW-1185">Reference proteome</keyword>
<dbReference type="OrthoDB" id="2755464at2759"/>
<dbReference type="Proteomes" id="UP000029665">
    <property type="component" value="Unassembled WGS sequence"/>
</dbReference>
<dbReference type="STRING" id="5643.A0A060S9L6"/>
<evidence type="ECO:0000313" key="2">
    <source>
        <dbReference type="EMBL" id="CDO68969.1"/>
    </source>
</evidence>
<protein>
    <recommendedName>
        <fullName evidence="1">Retrotransposon gag domain-containing protein</fullName>
    </recommendedName>
</protein>
<organism evidence="2 3">
    <name type="scientific">Pycnoporus cinnabarinus</name>
    <name type="common">Cinnabar-red polypore</name>
    <name type="synonym">Trametes cinnabarina</name>
    <dbReference type="NCBI Taxonomy" id="5643"/>
    <lineage>
        <taxon>Eukaryota</taxon>
        <taxon>Fungi</taxon>
        <taxon>Dikarya</taxon>
        <taxon>Basidiomycota</taxon>
        <taxon>Agaricomycotina</taxon>
        <taxon>Agaricomycetes</taxon>
        <taxon>Polyporales</taxon>
        <taxon>Polyporaceae</taxon>
        <taxon>Trametes</taxon>
    </lineage>
</organism>
<dbReference type="AlphaFoldDB" id="A0A060S9L6"/>
<dbReference type="HOGENOM" id="CLU_1326979_0_0_1"/>
<dbReference type="InterPro" id="IPR005162">
    <property type="entry name" value="Retrotrans_gag_dom"/>
</dbReference>
<gene>
    <name evidence="2" type="ORF">BN946_scf184782.g17</name>
</gene>
<dbReference type="Pfam" id="PF03732">
    <property type="entry name" value="Retrotrans_gag"/>
    <property type="match status" value="1"/>
</dbReference>
<evidence type="ECO:0000313" key="3">
    <source>
        <dbReference type="Proteomes" id="UP000029665"/>
    </source>
</evidence>
<evidence type="ECO:0000259" key="1">
    <source>
        <dbReference type="Pfam" id="PF03732"/>
    </source>
</evidence>
<accession>A0A060S9L6</accession>
<sequence length="178" mass="20289">MNFDALVRAFVKRFQTTDLAAKYLTKIESLRQTGSAASYANQFLECLAYLDWTEETKLTQFNRGLKPDLLRALAIRKRESTLEKWIPVVVEADDNLYEIDQELRRRGIKPGQSSKTAQPKALIRQIYPVTAMDTAESLRRPVGVPSAKLRGEWMSGGEARRLRKASLTLRDKVENSTQ</sequence>